<dbReference type="Pfam" id="PF07727">
    <property type="entry name" value="RVT_2"/>
    <property type="match status" value="1"/>
</dbReference>
<feature type="domain" description="Reverse transcriptase Ty1/copia-type" evidence="2">
    <location>
        <begin position="295"/>
        <end position="375"/>
    </location>
</feature>
<dbReference type="AlphaFoldDB" id="A0AAP0CLG6"/>
<dbReference type="InterPro" id="IPR043502">
    <property type="entry name" value="DNA/RNA_pol_sf"/>
</dbReference>
<name>A0AAP0CLG6_9ASTR</name>
<comment type="caution">
    <text evidence="4">The sequence shown here is derived from an EMBL/GenBank/DDBJ whole genome shotgun (WGS) entry which is preliminary data.</text>
</comment>
<dbReference type="InterPro" id="IPR057670">
    <property type="entry name" value="SH3_retrovirus"/>
</dbReference>
<feature type="compositionally biased region" description="Basic and acidic residues" evidence="1">
    <location>
        <begin position="152"/>
        <end position="161"/>
    </location>
</feature>
<evidence type="ECO:0008006" key="6">
    <source>
        <dbReference type="Google" id="ProtNLM"/>
    </source>
</evidence>
<dbReference type="Proteomes" id="UP001408789">
    <property type="component" value="Unassembled WGS sequence"/>
</dbReference>
<evidence type="ECO:0000313" key="5">
    <source>
        <dbReference type="Proteomes" id="UP001408789"/>
    </source>
</evidence>
<gene>
    <name evidence="4" type="ORF">SSX86_024505</name>
</gene>
<evidence type="ECO:0000256" key="1">
    <source>
        <dbReference type="SAM" id="MobiDB-lite"/>
    </source>
</evidence>
<evidence type="ECO:0000259" key="2">
    <source>
        <dbReference type="Pfam" id="PF07727"/>
    </source>
</evidence>
<protein>
    <recommendedName>
        <fullName evidence="6">Reverse transcriptase Ty1/copia-type domain-containing protein</fullName>
    </recommendedName>
</protein>
<evidence type="ECO:0000313" key="4">
    <source>
        <dbReference type="EMBL" id="KAK9057138.1"/>
    </source>
</evidence>
<organism evidence="4 5">
    <name type="scientific">Deinandra increscens subsp. villosa</name>
    <dbReference type="NCBI Taxonomy" id="3103831"/>
    <lineage>
        <taxon>Eukaryota</taxon>
        <taxon>Viridiplantae</taxon>
        <taxon>Streptophyta</taxon>
        <taxon>Embryophyta</taxon>
        <taxon>Tracheophyta</taxon>
        <taxon>Spermatophyta</taxon>
        <taxon>Magnoliopsida</taxon>
        <taxon>eudicotyledons</taxon>
        <taxon>Gunneridae</taxon>
        <taxon>Pentapetalae</taxon>
        <taxon>asterids</taxon>
        <taxon>campanulids</taxon>
        <taxon>Asterales</taxon>
        <taxon>Asteraceae</taxon>
        <taxon>Asteroideae</taxon>
        <taxon>Heliantheae alliance</taxon>
        <taxon>Madieae</taxon>
        <taxon>Madiinae</taxon>
        <taxon>Deinandra</taxon>
    </lineage>
</organism>
<dbReference type="InterPro" id="IPR013103">
    <property type="entry name" value="RVT_2"/>
</dbReference>
<feature type="domain" description="Retroviral polymerase SH3-like" evidence="3">
    <location>
        <begin position="63"/>
        <end position="123"/>
    </location>
</feature>
<dbReference type="PANTHER" id="PTHR11439">
    <property type="entry name" value="GAG-POL-RELATED RETROTRANSPOSON"/>
    <property type="match status" value="1"/>
</dbReference>
<keyword evidence="5" id="KW-1185">Reference proteome</keyword>
<dbReference type="EMBL" id="JBCNJP010000024">
    <property type="protein sequence ID" value="KAK9057138.1"/>
    <property type="molecule type" value="Genomic_DNA"/>
</dbReference>
<sequence length="581" mass="66765">MTRALLIESQVPKTFWPEALATSAYLINRLPTNILKFKTPLQTLSEFTKLPPFLTLEPRIFGCTTFVHIPKTHRNKLDPCAMKCVFFGYGVNQKGYKCYDPKTRQMFTTMNCNLLETEYYYTPQHSGQGERECSDTLSWLEYTQVTSEDDNPSCRDIHSTQDEQTSTQDESHHTSTQSETPSSSAIPYQHPNLTSENQPNKYRYRNNHQKDMCCHQEPTEVFLPNDILQKKESRGSRYPMSKIANGNFTEEAKAFMSSLYSEEIPTTAEQALKIENWENAMKTEMEALIKNDTWEKYKARLVAKGYTQTYGIDYSETFSPAAKIDTIRVLFSIAANRGWPLQQFDVTNALLHGELKEEVYMEAPPGFKDDEEEIKRLKGNLFTEFEMKDLGKLKYFLGIEVLRSRQRIFICQRKYVLDLLAETGMIDCKPAKTPMMVNQKLYMEEGAELTNRERYQRIVAKLIYLSHTRPDIAYAVGVVSQFMHQPQTSYIEAVWRIVRYLKGTTGHGVIFKSNGHLKVQVYTDADWAGDKGNRRSTSGYLTLVGGNLVTWRSKKQKVVALSSAEAEFRGIARGVAEVLWI</sequence>
<dbReference type="Pfam" id="PF25597">
    <property type="entry name" value="SH3_retrovirus"/>
    <property type="match status" value="1"/>
</dbReference>
<dbReference type="PANTHER" id="PTHR11439:SF467">
    <property type="entry name" value="INTEGRASE CATALYTIC DOMAIN-CONTAINING PROTEIN"/>
    <property type="match status" value="1"/>
</dbReference>
<feature type="compositionally biased region" description="Polar residues" evidence="1">
    <location>
        <begin position="162"/>
        <end position="200"/>
    </location>
</feature>
<proteinExistence type="predicted"/>
<reference evidence="4 5" key="1">
    <citation type="submission" date="2024-04" db="EMBL/GenBank/DDBJ databases">
        <title>The reference genome of an endangered Asteraceae, Deinandra increscens subsp. villosa, native to the Central Coast of California.</title>
        <authorList>
            <person name="Guilliams M."/>
            <person name="Hasenstab-Lehman K."/>
            <person name="Meyer R."/>
            <person name="Mcevoy S."/>
        </authorList>
    </citation>
    <scope>NUCLEOTIDE SEQUENCE [LARGE SCALE GENOMIC DNA]</scope>
    <source>
        <tissue evidence="4">Leaf</tissue>
    </source>
</reference>
<feature type="region of interest" description="Disordered" evidence="1">
    <location>
        <begin position="147"/>
        <end position="203"/>
    </location>
</feature>
<evidence type="ECO:0000259" key="3">
    <source>
        <dbReference type="Pfam" id="PF25597"/>
    </source>
</evidence>
<accession>A0AAP0CLG6</accession>
<dbReference type="SUPFAM" id="SSF56672">
    <property type="entry name" value="DNA/RNA polymerases"/>
    <property type="match status" value="1"/>
</dbReference>
<dbReference type="CDD" id="cd09272">
    <property type="entry name" value="RNase_HI_RT_Ty1"/>
    <property type="match status" value="1"/>
</dbReference>